<evidence type="ECO:0000256" key="3">
    <source>
        <dbReference type="ARBA" id="ARBA00022670"/>
    </source>
</evidence>
<keyword evidence="6" id="KW-0788">Thiol protease</keyword>
<proteinExistence type="inferred from homology"/>
<evidence type="ECO:0000256" key="8">
    <source>
        <dbReference type="ARBA" id="ARBA00064300"/>
    </source>
</evidence>
<evidence type="ECO:0000313" key="13">
    <source>
        <dbReference type="WBParaSite" id="jg8771.1"/>
    </source>
</evidence>
<dbReference type="SUPFAM" id="SSF54001">
    <property type="entry name" value="Cysteine proteinases"/>
    <property type="match status" value="1"/>
</dbReference>
<evidence type="ECO:0000259" key="11">
    <source>
        <dbReference type="Pfam" id="PF07910"/>
    </source>
</evidence>
<dbReference type="GO" id="GO:0005634">
    <property type="term" value="C:nucleus"/>
    <property type="evidence" value="ECO:0007669"/>
    <property type="project" value="TreeGrafter"/>
</dbReference>
<accession>A0A915ES90</accession>
<keyword evidence="12" id="KW-1185">Reference proteome</keyword>
<name>A0A915ES90_9BILA</name>
<dbReference type="Gene3D" id="3.90.70.130">
    <property type="match status" value="1"/>
</dbReference>
<comment type="function">
    <text evidence="7">Thiol protease which recognizes and hydrolyzes the peptide bond at the C-terminal Gly of ufm-1, a ubiquitin-like modifier protein bound to a number of target proteins. Required, with oct-4, for the localization of a subset of 7 transmembrane domain odorant receptors, including odr-10, to the cilia of olfactory neurons AWA and AWC. Operates in aggregation behavior, and responses to oxygen levels.</text>
</comment>
<dbReference type="PANTHER" id="PTHR48153:SF2">
    <property type="entry name" value="UFM1-SPECIFIC PROTEASE 2"/>
    <property type="match status" value="1"/>
</dbReference>
<comment type="subcellular location">
    <subcellularLocation>
        <location evidence="1">Endoplasmic reticulum membrane</location>
        <topology evidence="1">Peripheral membrane protein</topology>
    </subcellularLocation>
</comment>
<sequence length="548" mass="61473">MAAGKWIISGRLLAENFQNAIEAFGSDKQLIGLLLGNTRQTSKYITGVVFVEETEQDGLNEKVDEVVSYLSADLELLGFAKFPSSSIDLTKLSLDEQEEPKLCLKLPSPEELKQRNFKKLFDLNPQVTPKEDASQLMSPNAGQSDTALIVHLSFDFNFNVHQAKEQFCKYADNLSDVDFTDSESTMHIGNTTAVTLEKVENKSRSIINLSVAQPTEADADTGAEKHIPFSVHLAVQASKSMNDAELRKLLIQQVKRIFCQAKTLLSSEKNDSVESVHCSVYSPSLSFFPLVHLVTFNGQEANALRQREVCQLLNLTVTLPAFRPEQSLLADRMEMPGLLTNPHQSVKYPNRPQRIAIVSGKYQYHHYMQDNFDDSGWGCAYRSFQTVWSWFRLQHLTTLPIPTHRQLQQCLVDLKDKPAKFVGSTQWIGSMELSFCLETMMGVSSRILSSKSGAELSEHARAIIFHFENYGAPIMIGGGQLAQTILGIDYNVRSGETRFLVLDPHYTGSEDIDAVVKKGWCGWKPASFWDKKAFYNLLLPITLKMDAL</sequence>
<dbReference type="WBParaSite" id="jg8771.1">
    <property type="protein sequence ID" value="jg8771.1"/>
    <property type="gene ID" value="jg8771"/>
</dbReference>
<dbReference type="InterPro" id="IPR012462">
    <property type="entry name" value="UFSP1/2_DUB_cat"/>
</dbReference>
<evidence type="ECO:0000313" key="12">
    <source>
        <dbReference type="Proteomes" id="UP000887574"/>
    </source>
</evidence>
<dbReference type="FunFam" id="3.90.70.130:FF:000001">
    <property type="entry name" value="Probable Ufm1-specific protease 2"/>
    <property type="match status" value="1"/>
</dbReference>
<evidence type="ECO:0000256" key="9">
    <source>
        <dbReference type="ARBA" id="ARBA00073057"/>
    </source>
</evidence>
<feature type="domain" description="UFSP1/2/DUB catalytic" evidence="11">
    <location>
        <begin position="355"/>
        <end position="538"/>
    </location>
</feature>
<evidence type="ECO:0000256" key="2">
    <source>
        <dbReference type="ARBA" id="ARBA00008552"/>
    </source>
</evidence>
<evidence type="ECO:0000256" key="7">
    <source>
        <dbReference type="ARBA" id="ARBA00056938"/>
    </source>
</evidence>
<dbReference type="GO" id="GO:0006508">
    <property type="term" value="P:proteolysis"/>
    <property type="evidence" value="ECO:0007669"/>
    <property type="project" value="UniProtKB-KW"/>
</dbReference>
<dbReference type="Pfam" id="PF07910">
    <property type="entry name" value="Peptidase_C78"/>
    <property type="match status" value="1"/>
</dbReference>
<dbReference type="GO" id="GO:0071567">
    <property type="term" value="F:deUFMylase activity"/>
    <property type="evidence" value="ECO:0007669"/>
    <property type="project" value="TreeGrafter"/>
</dbReference>
<evidence type="ECO:0000256" key="6">
    <source>
        <dbReference type="ARBA" id="ARBA00022807"/>
    </source>
</evidence>
<evidence type="ECO:0000256" key="5">
    <source>
        <dbReference type="ARBA" id="ARBA00022801"/>
    </source>
</evidence>
<protein>
    <recommendedName>
        <fullName evidence="9">Ufm1-specific protease</fullName>
    </recommendedName>
    <alternativeName>
        <fullName evidence="10">Odorant response abnormal protein 8</fullName>
    </alternativeName>
</protein>
<dbReference type="GO" id="GO:0005789">
    <property type="term" value="C:endoplasmic reticulum membrane"/>
    <property type="evidence" value="ECO:0007669"/>
    <property type="project" value="UniProtKB-SubCell"/>
</dbReference>
<keyword evidence="3" id="KW-0645">Protease</keyword>
<dbReference type="Proteomes" id="UP000887574">
    <property type="component" value="Unplaced"/>
</dbReference>
<dbReference type="InterPro" id="IPR038765">
    <property type="entry name" value="Papain-like_cys_pep_sf"/>
</dbReference>
<organism evidence="12 13">
    <name type="scientific">Ditylenchus dipsaci</name>
    <dbReference type="NCBI Taxonomy" id="166011"/>
    <lineage>
        <taxon>Eukaryota</taxon>
        <taxon>Metazoa</taxon>
        <taxon>Ecdysozoa</taxon>
        <taxon>Nematoda</taxon>
        <taxon>Chromadorea</taxon>
        <taxon>Rhabditida</taxon>
        <taxon>Tylenchina</taxon>
        <taxon>Tylenchomorpha</taxon>
        <taxon>Sphaerularioidea</taxon>
        <taxon>Anguinidae</taxon>
        <taxon>Anguininae</taxon>
        <taxon>Ditylenchus</taxon>
    </lineage>
</organism>
<dbReference type="PANTHER" id="PTHR48153">
    <property type="entry name" value="UFM1-SPECIFIC PROTEASE 2"/>
    <property type="match status" value="1"/>
</dbReference>
<evidence type="ECO:0000256" key="1">
    <source>
        <dbReference type="ARBA" id="ARBA00004406"/>
    </source>
</evidence>
<reference evidence="13" key="1">
    <citation type="submission" date="2022-11" db="UniProtKB">
        <authorList>
            <consortium name="WormBaseParasite"/>
        </authorList>
    </citation>
    <scope>IDENTIFICATION</scope>
</reference>
<comment type="similarity">
    <text evidence="2">Belongs to the peptidase C78 family.</text>
</comment>
<evidence type="ECO:0000256" key="10">
    <source>
        <dbReference type="ARBA" id="ARBA00076114"/>
    </source>
</evidence>
<keyword evidence="4" id="KW-0833">Ubl conjugation pathway</keyword>
<dbReference type="AlphaFoldDB" id="A0A915ES90"/>
<evidence type="ECO:0000256" key="4">
    <source>
        <dbReference type="ARBA" id="ARBA00022786"/>
    </source>
</evidence>
<keyword evidence="5" id="KW-0378">Hydrolase</keyword>
<comment type="subunit">
    <text evidence="8">Interacts with odr-4.</text>
</comment>